<keyword evidence="8" id="KW-0695">RNA-directed DNA polymerase</keyword>
<dbReference type="PANTHER" id="PTHR42648:SF11">
    <property type="entry name" value="TRANSPOSON TY4-P GAG-POL POLYPROTEIN"/>
    <property type="match status" value="1"/>
</dbReference>
<gene>
    <name evidence="11" type="ORF">ARMGADRAFT_873975</name>
</gene>
<accession>A0A2H3CSC9</accession>
<keyword evidence="4" id="KW-0255">Endonuclease</keyword>
<keyword evidence="2" id="KW-0540">Nuclease</keyword>
<evidence type="ECO:0000313" key="12">
    <source>
        <dbReference type="Proteomes" id="UP000217790"/>
    </source>
</evidence>
<name>A0A2H3CSC9_ARMGA</name>
<keyword evidence="10" id="KW-0233">DNA recombination</keyword>
<keyword evidence="3" id="KW-0479">Metal-binding</keyword>
<evidence type="ECO:0000256" key="4">
    <source>
        <dbReference type="ARBA" id="ARBA00022759"/>
    </source>
</evidence>
<evidence type="ECO:0000256" key="7">
    <source>
        <dbReference type="ARBA" id="ARBA00022908"/>
    </source>
</evidence>
<evidence type="ECO:0000256" key="8">
    <source>
        <dbReference type="ARBA" id="ARBA00022918"/>
    </source>
</evidence>
<dbReference type="InParanoid" id="A0A2H3CSC9"/>
<protein>
    <recommendedName>
        <fullName evidence="13">GAG-pre-integrase domain-containing protein</fullName>
    </recommendedName>
</protein>
<dbReference type="GO" id="GO:0016787">
    <property type="term" value="F:hydrolase activity"/>
    <property type="evidence" value="ECO:0007669"/>
    <property type="project" value="UniProtKB-KW"/>
</dbReference>
<dbReference type="GO" id="GO:0046872">
    <property type="term" value="F:metal ion binding"/>
    <property type="evidence" value="ECO:0007669"/>
    <property type="project" value="UniProtKB-KW"/>
</dbReference>
<keyword evidence="9" id="KW-0808">Transferase</keyword>
<evidence type="ECO:0000256" key="10">
    <source>
        <dbReference type="ARBA" id="ARBA00023172"/>
    </source>
</evidence>
<evidence type="ECO:0000256" key="2">
    <source>
        <dbReference type="ARBA" id="ARBA00022722"/>
    </source>
</evidence>
<dbReference type="OrthoDB" id="7691805at2759"/>
<sequence>MGHASHESLKQSIRNGEIIAPNINLNSEPEFCSACMQAKAVTKPFPKHSDNESAKKYGDNVTGDIWGPAKIKSIGGSRYFTLFKD</sequence>
<dbReference type="PANTHER" id="PTHR42648">
    <property type="entry name" value="TRANSPOSASE, PUTATIVE-RELATED"/>
    <property type="match status" value="1"/>
</dbReference>
<evidence type="ECO:0000256" key="5">
    <source>
        <dbReference type="ARBA" id="ARBA00022801"/>
    </source>
</evidence>
<evidence type="ECO:0000256" key="3">
    <source>
        <dbReference type="ARBA" id="ARBA00022723"/>
    </source>
</evidence>
<dbReference type="GO" id="GO:0003887">
    <property type="term" value="F:DNA-directed DNA polymerase activity"/>
    <property type="evidence" value="ECO:0007669"/>
    <property type="project" value="UniProtKB-KW"/>
</dbReference>
<dbReference type="GO" id="GO:0015074">
    <property type="term" value="P:DNA integration"/>
    <property type="evidence" value="ECO:0007669"/>
    <property type="project" value="UniProtKB-KW"/>
</dbReference>
<reference evidence="12" key="1">
    <citation type="journal article" date="2017" name="Nat. Ecol. Evol.">
        <title>Genome expansion and lineage-specific genetic innovations in the forest pathogenic fungi Armillaria.</title>
        <authorList>
            <person name="Sipos G."/>
            <person name="Prasanna A.N."/>
            <person name="Walter M.C."/>
            <person name="O'Connor E."/>
            <person name="Balint B."/>
            <person name="Krizsan K."/>
            <person name="Kiss B."/>
            <person name="Hess J."/>
            <person name="Varga T."/>
            <person name="Slot J."/>
            <person name="Riley R."/>
            <person name="Boka B."/>
            <person name="Rigling D."/>
            <person name="Barry K."/>
            <person name="Lee J."/>
            <person name="Mihaltcheva S."/>
            <person name="LaButti K."/>
            <person name="Lipzen A."/>
            <person name="Waldron R."/>
            <person name="Moloney N.M."/>
            <person name="Sperisen C."/>
            <person name="Kredics L."/>
            <person name="Vagvoelgyi C."/>
            <person name="Patrignani A."/>
            <person name="Fitzpatrick D."/>
            <person name="Nagy I."/>
            <person name="Doyle S."/>
            <person name="Anderson J.B."/>
            <person name="Grigoriev I.V."/>
            <person name="Gueldener U."/>
            <person name="Muensterkoetter M."/>
            <person name="Nagy L.G."/>
        </authorList>
    </citation>
    <scope>NUCLEOTIDE SEQUENCE [LARGE SCALE GENOMIC DNA]</scope>
    <source>
        <strain evidence="12">Ar21-2</strain>
    </source>
</reference>
<keyword evidence="5" id="KW-0378">Hydrolase</keyword>
<keyword evidence="7" id="KW-0229">DNA integration</keyword>
<dbReference type="AlphaFoldDB" id="A0A2H3CSC9"/>
<evidence type="ECO:0000256" key="1">
    <source>
        <dbReference type="ARBA" id="ARBA00022695"/>
    </source>
</evidence>
<dbReference type="GO" id="GO:0003964">
    <property type="term" value="F:RNA-directed DNA polymerase activity"/>
    <property type="evidence" value="ECO:0007669"/>
    <property type="project" value="UniProtKB-KW"/>
</dbReference>
<proteinExistence type="predicted"/>
<dbReference type="EMBL" id="KZ293687">
    <property type="protein sequence ID" value="PBK85945.1"/>
    <property type="molecule type" value="Genomic_DNA"/>
</dbReference>
<keyword evidence="12" id="KW-1185">Reference proteome</keyword>
<keyword evidence="9" id="KW-0239">DNA-directed DNA polymerase</keyword>
<dbReference type="GO" id="GO:0006310">
    <property type="term" value="P:DNA recombination"/>
    <property type="evidence" value="ECO:0007669"/>
    <property type="project" value="UniProtKB-KW"/>
</dbReference>
<evidence type="ECO:0000313" key="11">
    <source>
        <dbReference type="EMBL" id="PBK85945.1"/>
    </source>
</evidence>
<keyword evidence="1" id="KW-0548">Nucleotidyltransferase</keyword>
<dbReference type="InterPro" id="IPR039537">
    <property type="entry name" value="Retrotran_Ty1/copia-like"/>
</dbReference>
<evidence type="ECO:0008006" key="13">
    <source>
        <dbReference type="Google" id="ProtNLM"/>
    </source>
</evidence>
<evidence type="ECO:0000256" key="9">
    <source>
        <dbReference type="ARBA" id="ARBA00022932"/>
    </source>
</evidence>
<keyword evidence="6" id="KW-0460">Magnesium</keyword>
<evidence type="ECO:0000256" key="6">
    <source>
        <dbReference type="ARBA" id="ARBA00022842"/>
    </source>
</evidence>
<organism evidence="11 12">
    <name type="scientific">Armillaria gallica</name>
    <name type="common">Bulbous honey fungus</name>
    <name type="synonym">Armillaria bulbosa</name>
    <dbReference type="NCBI Taxonomy" id="47427"/>
    <lineage>
        <taxon>Eukaryota</taxon>
        <taxon>Fungi</taxon>
        <taxon>Dikarya</taxon>
        <taxon>Basidiomycota</taxon>
        <taxon>Agaricomycotina</taxon>
        <taxon>Agaricomycetes</taxon>
        <taxon>Agaricomycetidae</taxon>
        <taxon>Agaricales</taxon>
        <taxon>Marasmiineae</taxon>
        <taxon>Physalacriaceae</taxon>
        <taxon>Armillaria</taxon>
    </lineage>
</organism>
<dbReference type="GO" id="GO:0004519">
    <property type="term" value="F:endonuclease activity"/>
    <property type="evidence" value="ECO:0007669"/>
    <property type="project" value="UniProtKB-KW"/>
</dbReference>
<feature type="non-terminal residue" evidence="11">
    <location>
        <position position="85"/>
    </location>
</feature>
<dbReference type="Proteomes" id="UP000217790">
    <property type="component" value="Unassembled WGS sequence"/>
</dbReference>
<dbReference type="STRING" id="47427.A0A2H3CSC9"/>